<proteinExistence type="inferred from homology"/>
<dbReference type="Gene3D" id="2.40.110.10">
    <property type="entry name" value="Butyryl-CoA Dehydrogenase, subunit A, domain 2"/>
    <property type="match status" value="1"/>
</dbReference>
<dbReference type="Gene3D" id="1.20.140.10">
    <property type="entry name" value="Butyryl-CoA Dehydrogenase, subunit A, domain 3"/>
    <property type="match status" value="1"/>
</dbReference>
<evidence type="ECO:0000256" key="2">
    <source>
        <dbReference type="ARBA" id="ARBA00009347"/>
    </source>
</evidence>
<dbReference type="AlphaFoldDB" id="A0A419ENY9"/>
<dbReference type="InterPro" id="IPR006091">
    <property type="entry name" value="Acyl-CoA_Oxase/DH_mid-dom"/>
</dbReference>
<evidence type="ECO:0000256" key="3">
    <source>
        <dbReference type="ARBA" id="ARBA00022630"/>
    </source>
</evidence>
<dbReference type="Gene3D" id="1.10.540.10">
    <property type="entry name" value="Acyl-CoA dehydrogenase/oxidase, N-terminal domain"/>
    <property type="match status" value="1"/>
</dbReference>
<dbReference type="SUPFAM" id="SSF56645">
    <property type="entry name" value="Acyl-CoA dehydrogenase NM domain-like"/>
    <property type="match status" value="1"/>
</dbReference>
<dbReference type="PANTHER" id="PTHR43884:SF19">
    <property type="entry name" value="ACYL-COA DEHYDROGENASE FADE4-RELATED"/>
    <property type="match status" value="1"/>
</dbReference>
<feature type="domain" description="Acyl-CoA oxidase/dehydrogenase middle" evidence="7">
    <location>
        <begin position="132"/>
        <end position="203"/>
    </location>
</feature>
<feature type="domain" description="Acyl-CoA dehydrogenase/oxidase C-terminal" evidence="6">
    <location>
        <begin position="237"/>
        <end position="384"/>
    </location>
</feature>
<gene>
    <name evidence="8" type="ORF">C4532_18735</name>
</gene>
<evidence type="ECO:0000259" key="7">
    <source>
        <dbReference type="Pfam" id="PF02770"/>
    </source>
</evidence>
<sequence length="565" mass="65635">MIFLNPKEHAREYPDKKSREIMLRTIEFFEKKGKKQIKEDDHKKVWYADFLDFVKKDKVFATLLTPSGYGDAEARWDTWRNCEFNEILGFYGLCYWYTWQVSILGLGPIWMSDNEELKLKAAHLLKQGAVFAFGLSEKQHGADVYSTEMTLTPLPDGTYKANGEKYYIGNANESPMVSVFGKMADTGEYVFFSVDSKHEKFELKKNVVDSQNYVANFALHDYPITKADILLKGRDAWDAALNTVNIGKYNLGWASIGICTHAMYEAVNHAANRKLYNMYVTDFPHVKQMFTEAYVRLMAMKLFALRAADYMRTASREDRRYLLYNPVVKMKVTTQGEDVITLLWDVIAAKGFEKDMYFEMAARDIRALPRLEGTVHVNIALILKFMPNYFLNPAELPEISKQLDPRNDDFLFKQGPTKGLGSILFHDYRIAYDSYDLPNVNIFKEQIEVFKEFLMNSPPDADQQKDTDFIMSLGELFTLIVYGQLILENAKIYRIENDLVDQIFDFMVRDFSRFALQLHGKQSSTPEQAELCMKMLRKPAVDKARYENVWRHHVLALKDLYQMNE</sequence>
<dbReference type="InterPro" id="IPR046373">
    <property type="entry name" value="Acyl-CoA_Oxase/DH_mid-dom_sf"/>
</dbReference>
<dbReference type="Pfam" id="PF02770">
    <property type="entry name" value="Acyl-CoA_dh_M"/>
    <property type="match status" value="1"/>
</dbReference>
<evidence type="ECO:0000256" key="4">
    <source>
        <dbReference type="ARBA" id="ARBA00022827"/>
    </source>
</evidence>
<name>A0A419ENY9_9BACT</name>
<dbReference type="InterPro" id="IPR036250">
    <property type="entry name" value="AcylCo_DH-like_C"/>
</dbReference>
<dbReference type="PANTHER" id="PTHR43884">
    <property type="entry name" value="ACYL-COA DEHYDROGENASE"/>
    <property type="match status" value="1"/>
</dbReference>
<dbReference type="InterPro" id="IPR037069">
    <property type="entry name" value="AcylCoA_DH/ox_N_sf"/>
</dbReference>
<keyword evidence="3 5" id="KW-0285">Flavoprotein</keyword>
<evidence type="ECO:0000256" key="1">
    <source>
        <dbReference type="ARBA" id="ARBA00001974"/>
    </source>
</evidence>
<dbReference type="InterPro" id="IPR009075">
    <property type="entry name" value="AcylCo_DH/oxidase_C"/>
</dbReference>
<dbReference type="GO" id="GO:0050660">
    <property type="term" value="F:flavin adenine dinucleotide binding"/>
    <property type="evidence" value="ECO:0007669"/>
    <property type="project" value="InterPro"/>
</dbReference>
<keyword evidence="5" id="KW-0560">Oxidoreductase</keyword>
<dbReference type="CDD" id="cd00567">
    <property type="entry name" value="ACAD"/>
    <property type="match status" value="1"/>
</dbReference>
<reference evidence="8 9" key="1">
    <citation type="journal article" date="2017" name="ISME J.">
        <title>Energy and carbon metabolisms in a deep terrestrial subsurface fluid microbial community.</title>
        <authorList>
            <person name="Momper L."/>
            <person name="Jungbluth S.P."/>
            <person name="Lee M.D."/>
            <person name="Amend J.P."/>
        </authorList>
    </citation>
    <scope>NUCLEOTIDE SEQUENCE [LARGE SCALE GENOMIC DNA]</scope>
    <source>
        <strain evidence="8">SURF_17</strain>
    </source>
</reference>
<comment type="similarity">
    <text evidence="2 5">Belongs to the acyl-CoA dehydrogenase family.</text>
</comment>
<comment type="cofactor">
    <cofactor evidence="1 5">
        <name>FAD</name>
        <dbReference type="ChEBI" id="CHEBI:57692"/>
    </cofactor>
</comment>
<evidence type="ECO:0000256" key="5">
    <source>
        <dbReference type="RuleBase" id="RU362125"/>
    </source>
</evidence>
<evidence type="ECO:0000259" key="6">
    <source>
        <dbReference type="Pfam" id="PF00441"/>
    </source>
</evidence>
<keyword evidence="4 5" id="KW-0274">FAD</keyword>
<comment type="caution">
    <text evidence="8">The sequence shown here is derived from an EMBL/GenBank/DDBJ whole genome shotgun (WGS) entry which is preliminary data.</text>
</comment>
<protein>
    <submittedName>
        <fullName evidence="8">Acyl-CoA dehydrogenase</fullName>
    </submittedName>
</protein>
<dbReference type="GO" id="GO:0003995">
    <property type="term" value="F:acyl-CoA dehydrogenase activity"/>
    <property type="evidence" value="ECO:0007669"/>
    <property type="project" value="TreeGrafter"/>
</dbReference>
<accession>A0A419ENY9</accession>
<dbReference type="EMBL" id="QZKI01000136">
    <property type="protein sequence ID" value="RJP64681.1"/>
    <property type="molecule type" value="Genomic_DNA"/>
</dbReference>
<evidence type="ECO:0000313" key="8">
    <source>
        <dbReference type="EMBL" id="RJP64681.1"/>
    </source>
</evidence>
<dbReference type="Proteomes" id="UP000285961">
    <property type="component" value="Unassembled WGS sequence"/>
</dbReference>
<evidence type="ECO:0000313" key="9">
    <source>
        <dbReference type="Proteomes" id="UP000285961"/>
    </source>
</evidence>
<dbReference type="GO" id="GO:0005886">
    <property type="term" value="C:plasma membrane"/>
    <property type="evidence" value="ECO:0007669"/>
    <property type="project" value="TreeGrafter"/>
</dbReference>
<dbReference type="SUPFAM" id="SSF47203">
    <property type="entry name" value="Acyl-CoA dehydrogenase C-terminal domain-like"/>
    <property type="match status" value="1"/>
</dbReference>
<dbReference type="Pfam" id="PF00441">
    <property type="entry name" value="Acyl-CoA_dh_1"/>
    <property type="match status" value="1"/>
</dbReference>
<dbReference type="InterPro" id="IPR009100">
    <property type="entry name" value="AcylCoA_DH/oxidase_NM_dom_sf"/>
</dbReference>
<organism evidence="8 9">
    <name type="scientific">Candidatus Abyssobacteria bacterium SURF_17</name>
    <dbReference type="NCBI Taxonomy" id="2093361"/>
    <lineage>
        <taxon>Bacteria</taxon>
        <taxon>Pseudomonadati</taxon>
        <taxon>Candidatus Hydrogenedentota</taxon>
        <taxon>Candidatus Abyssobacteria</taxon>
    </lineage>
</organism>